<keyword evidence="6" id="KW-1185">Reference proteome</keyword>
<gene>
    <name evidence="5" type="primary">acsL</name>
    <name evidence="5" type="ORF">KDY119_01055</name>
</gene>
<evidence type="ECO:0000313" key="5">
    <source>
        <dbReference type="EMBL" id="QFU97556.1"/>
    </source>
</evidence>
<feature type="domain" description="AMP-dependent synthetase/ligase" evidence="3">
    <location>
        <begin position="22"/>
        <end position="392"/>
    </location>
</feature>
<comment type="similarity">
    <text evidence="1">Belongs to the ATP-dependent AMP-binding enzyme family.</text>
</comment>
<evidence type="ECO:0000256" key="1">
    <source>
        <dbReference type="ARBA" id="ARBA00006432"/>
    </source>
</evidence>
<accession>A0A5P9Q8E4</accession>
<dbReference type="InterPro" id="IPR045851">
    <property type="entry name" value="AMP-bd_C_sf"/>
</dbReference>
<dbReference type="EMBL" id="CP045529">
    <property type="protein sequence ID" value="QFU97556.1"/>
    <property type="molecule type" value="Genomic_DNA"/>
</dbReference>
<keyword evidence="2 5" id="KW-0436">Ligase</keyword>
<dbReference type="InterPro" id="IPR042099">
    <property type="entry name" value="ANL_N_sf"/>
</dbReference>
<proteinExistence type="inferred from homology"/>
<dbReference type="InterPro" id="IPR000873">
    <property type="entry name" value="AMP-dep_synth/lig_dom"/>
</dbReference>
<dbReference type="RefSeq" id="WP_153022029.1">
    <property type="nucleotide sequence ID" value="NZ_BAABIH010000001.1"/>
</dbReference>
<dbReference type="KEGG" id="lxl:KDY119_01055"/>
<dbReference type="Gene3D" id="3.30.300.30">
    <property type="match status" value="1"/>
</dbReference>
<feature type="domain" description="AMP-binding enzyme C-terminal" evidence="4">
    <location>
        <begin position="447"/>
        <end position="525"/>
    </location>
</feature>
<evidence type="ECO:0000313" key="6">
    <source>
        <dbReference type="Proteomes" id="UP000326702"/>
    </source>
</evidence>
<dbReference type="OrthoDB" id="9803968at2"/>
<dbReference type="Pfam" id="PF00501">
    <property type="entry name" value="AMP-binding"/>
    <property type="match status" value="1"/>
</dbReference>
<dbReference type="Pfam" id="PF13193">
    <property type="entry name" value="AMP-binding_C"/>
    <property type="match status" value="1"/>
</dbReference>
<dbReference type="GO" id="GO:0004467">
    <property type="term" value="F:long-chain fatty acid-CoA ligase activity"/>
    <property type="evidence" value="ECO:0007669"/>
    <property type="project" value="UniProtKB-EC"/>
</dbReference>
<sequence>MAYDASRLRRYLEHDFTYEAGFRRNVQRFGQDVAVVDPPTGRTLTYAELDAVVERTASALAERGTGRGDRVVYQLFNSVEFAVLYLATQRLGAVGVPVNFRLAPAETGHILRESAPTVFVYDGTLAATAAQALEIAGVAPSVVVVGEPGEGGPDGATGFDDALASAGAPVPPLPDDFSTYEETTRLYTSGTTGLPKGVSLPSIVEVMSAHDVIMHFPLGPTDRTLNMTPWFHRGGLYSGGPNPVFYVGGSVVPLRAFDAATVLDWVPEHGITFLIGAPTTLELLADEQERSPRDLSGLRGIVTMGAPLDRAAALRYQRLLTPRIFNGYGTTEAFWNTFLRPEDLPEHAGSAGRACTDDDVRVVKVFPDRKAVPDETVAPDGTEIGEVIMRSPKSGFSYVGIDDDEKFVNGWLYPGDLATWDADGFVTILGRKDDMIITGGENVYPVQVEEVLTEHPKVRDAAVVGVPDERWGQRVVAYVVAHDPADPPSPEELDRHAVDHPGLANFKRPRAYRVVDELPMTATGKKMHFKVAELASEDDADGALTATP</sequence>
<dbReference type="EC" id="6.2.1.3" evidence="5"/>
<dbReference type="PANTHER" id="PTHR43201:SF5">
    <property type="entry name" value="MEDIUM-CHAIN ACYL-COA LIGASE ACSF2, MITOCHONDRIAL"/>
    <property type="match status" value="1"/>
</dbReference>
<evidence type="ECO:0000259" key="3">
    <source>
        <dbReference type="Pfam" id="PF00501"/>
    </source>
</evidence>
<dbReference type="Gene3D" id="3.40.50.12780">
    <property type="entry name" value="N-terminal domain of ligase-like"/>
    <property type="match status" value="1"/>
</dbReference>
<dbReference type="SUPFAM" id="SSF56801">
    <property type="entry name" value="Acetyl-CoA synthetase-like"/>
    <property type="match status" value="1"/>
</dbReference>
<name>A0A5P9Q8E4_9MICO</name>
<reference evidence="5 6" key="1">
    <citation type="submission" date="2019-10" db="EMBL/GenBank/DDBJ databases">
        <title>Genome sequence of Luteimicrobium xylanilyticum HY-24.</title>
        <authorList>
            <person name="Kim D.Y."/>
            <person name="Park H.-Y."/>
        </authorList>
    </citation>
    <scope>NUCLEOTIDE SEQUENCE [LARGE SCALE GENOMIC DNA]</scope>
    <source>
        <strain evidence="5 6">HY-24</strain>
    </source>
</reference>
<evidence type="ECO:0000259" key="4">
    <source>
        <dbReference type="Pfam" id="PF13193"/>
    </source>
</evidence>
<evidence type="ECO:0000256" key="2">
    <source>
        <dbReference type="ARBA" id="ARBA00022598"/>
    </source>
</evidence>
<organism evidence="5 6">
    <name type="scientific">Luteimicrobium xylanilyticum</name>
    <dbReference type="NCBI Taxonomy" id="1133546"/>
    <lineage>
        <taxon>Bacteria</taxon>
        <taxon>Bacillati</taxon>
        <taxon>Actinomycetota</taxon>
        <taxon>Actinomycetes</taxon>
        <taxon>Micrococcales</taxon>
        <taxon>Luteimicrobium</taxon>
    </lineage>
</organism>
<dbReference type="AlphaFoldDB" id="A0A5P9Q8E4"/>
<protein>
    <submittedName>
        <fullName evidence="5">Long-chain-fatty-acid--CoA ligase</fullName>
        <ecNumber evidence="5">6.2.1.3</ecNumber>
    </submittedName>
</protein>
<dbReference type="GO" id="GO:0031956">
    <property type="term" value="F:medium-chain fatty acid-CoA ligase activity"/>
    <property type="evidence" value="ECO:0007669"/>
    <property type="project" value="TreeGrafter"/>
</dbReference>
<dbReference type="InterPro" id="IPR025110">
    <property type="entry name" value="AMP-bd_C"/>
</dbReference>
<dbReference type="Proteomes" id="UP000326702">
    <property type="component" value="Chromosome"/>
</dbReference>
<dbReference type="PANTHER" id="PTHR43201">
    <property type="entry name" value="ACYL-COA SYNTHETASE"/>
    <property type="match status" value="1"/>
</dbReference>